<evidence type="ECO:0000313" key="1">
    <source>
        <dbReference type="EMBL" id="KAF2471140.1"/>
    </source>
</evidence>
<organism evidence="1 2">
    <name type="scientific">Lindgomyces ingoldianus</name>
    <dbReference type="NCBI Taxonomy" id="673940"/>
    <lineage>
        <taxon>Eukaryota</taxon>
        <taxon>Fungi</taxon>
        <taxon>Dikarya</taxon>
        <taxon>Ascomycota</taxon>
        <taxon>Pezizomycotina</taxon>
        <taxon>Dothideomycetes</taxon>
        <taxon>Pleosporomycetidae</taxon>
        <taxon>Pleosporales</taxon>
        <taxon>Lindgomycetaceae</taxon>
        <taxon>Lindgomyces</taxon>
    </lineage>
</organism>
<proteinExistence type="predicted"/>
<accession>A0ACB6QYI3</accession>
<dbReference type="EMBL" id="MU003505">
    <property type="protein sequence ID" value="KAF2471140.1"/>
    <property type="molecule type" value="Genomic_DNA"/>
</dbReference>
<gene>
    <name evidence="1" type="ORF">BDR25DRAFT_342495</name>
</gene>
<keyword evidence="2" id="KW-1185">Reference proteome</keyword>
<protein>
    <submittedName>
        <fullName evidence="1">Uncharacterized protein</fullName>
    </submittedName>
</protein>
<comment type="caution">
    <text evidence="1">The sequence shown here is derived from an EMBL/GenBank/DDBJ whole genome shotgun (WGS) entry which is preliminary data.</text>
</comment>
<dbReference type="Proteomes" id="UP000799755">
    <property type="component" value="Unassembled WGS sequence"/>
</dbReference>
<sequence length="510" mass="56828">MKAPHLVILFGVVLLHIWVDAAPNNQTATSMYSNTTLSPTFPTAPPAWTTTPPANIPTITLPPLPPEFSDMPKDSMSCYSAWATANVRNEYIEAKRGESYACWDSSFPATTTTSTLVSGPCSMMPANWTTLCDGYPRRYDYPGQTCNSTSTITSLLPAHTDRACTWPEWYSSYRVPLPTCQPAPNLEPLCYRLHSVYSWQTSQLKASATLSRNINASITYPAFDYRKARPPCKTLKETAPPNLPSPHCAIQVNNYQVFFWPPDTPLSGPDICNTNFTPPPGTRTIPWLPNTAIVSGLTLTSPSVYHMLTGITIYTSIGKSRGGRWVGDVPVWNISTTIPSPTVLTLPQEISDVWTARPTHYGRGIRHVVEWNYTRPAYNPLFFATAPADKYFDSCKDTRYCRKSDGYILQGNYRQWAALNVSELLAEWDSDEFRNCDWREPEPVRGREDTRFWIAGSGPWVAHAIVTDAGEEETSVPTPVPGETGEMLVMATRSIEEEAPEATETEVENE</sequence>
<evidence type="ECO:0000313" key="2">
    <source>
        <dbReference type="Proteomes" id="UP000799755"/>
    </source>
</evidence>
<name>A0ACB6QYI3_9PLEO</name>
<reference evidence="1" key="1">
    <citation type="journal article" date="2020" name="Stud. Mycol.">
        <title>101 Dothideomycetes genomes: a test case for predicting lifestyles and emergence of pathogens.</title>
        <authorList>
            <person name="Haridas S."/>
            <person name="Albert R."/>
            <person name="Binder M."/>
            <person name="Bloem J."/>
            <person name="Labutti K."/>
            <person name="Salamov A."/>
            <person name="Andreopoulos B."/>
            <person name="Baker S."/>
            <person name="Barry K."/>
            <person name="Bills G."/>
            <person name="Bluhm B."/>
            <person name="Cannon C."/>
            <person name="Castanera R."/>
            <person name="Culley D."/>
            <person name="Daum C."/>
            <person name="Ezra D."/>
            <person name="Gonzalez J."/>
            <person name="Henrissat B."/>
            <person name="Kuo A."/>
            <person name="Liang C."/>
            <person name="Lipzen A."/>
            <person name="Lutzoni F."/>
            <person name="Magnuson J."/>
            <person name="Mondo S."/>
            <person name="Nolan M."/>
            <person name="Ohm R."/>
            <person name="Pangilinan J."/>
            <person name="Park H.-J."/>
            <person name="Ramirez L."/>
            <person name="Alfaro M."/>
            <person name="Sun H."/>
            <person name="Tritt A."/>
            <person name="Yoshinaga Y."/>
            <person name="Zwiers L.-H."/>
            <person name="Turgeon B."/>
            <person name="Goodwin S."/>
            <person name="Spatafora J."/>
            <person name="Crous P."/>
            <person name="Grigoriev I."/>
        </authorList>
    </citation>
    <scope>NUCLEOTIDE SEQUENCE</scope>
    <source>
        <strain evidence="1">ATCC 200398</strain>
    </source>
</reference>